<dbReference type="PRINTS" id="PR00103">
    <property type="entry name" value="CAMPKINASE"/>
</dbReference>
<feature type="domain" description="Cyclic nucleotide-binding" evidence="10">
    <location>
        <begin position="432"/>
        <end position="520"/>
    </location>
</feature>
<dbReference type="InterPro" id="IPR018490">
    <property type="entry name" value="cNMP-bd_dom_sf"/>
</dbReference>
<dbReference type="Gene3D" id="2.60.120.10">
    <property type="entry name" value="Jelly Rolls"/>
    <property type="match status" value="1"/>
</dbReference>
<evidence type="ECO:0000259" key="10">
    <source>
        <dbReference type="PROSITE" id="PS50042"/>
    </source>
</evidence>
<feature type="compositionally biased region" description="Low complexity" evidence="8">
    <location>
        <begin position="695"/>
        <end position="708"/>
    </location>
</feature>
<dbReference type="SUPFAM" id="SSF49879">
    <property type="entry name" value="SMAD/FHA domain"/>
    <property type="match status" value="2"/>
</dbReference>
<feature type="domain" description="FHA" evidence="9">
    <location>
        <begin position="592"/>
        <end position="641"/>
    </location>
</feature>
<dbReference type="EC" id="1.6.5.9" evidence="2"/>
<dbReference type="InterPro" id="IPR014710">
    <property type="entry name" value="RmlC-like_jellyroll"/>
</dbReference>
<accession>A0A6J4VTC8</accession>
<dbReference type="CDD" id="cd00060">
    <property type="entry name" value="FHA"/>
    <property type="match status" value="2"/>
</dbReference>
<dbReference type="Pfam" id="PF00027">
    <property type="entry name" value="cNMP_binding"/>
    <property type="match status" value="1"/>
</dbReference>
<sequence>MSGATGNPTRILILGGGFGGVATAQELAKQLRRDPAVEITLVSRDNHFLYVPLLASAAAGSIEALHVVAPIRAMLKGVRFRQEEVLGIDLGRRVVITGTPDTARERELPFDHLVLGLGNVISLAKLPGVAQHGKTLKTLGDAFAIRNHALKMLEMADIETDPVARREMLTFVVAGGGFSGVEMIGELNDLLRAALPQYPSIAADQLRVVLLHSQGRILPEMSAGIADYALKQLRKRQVEVMLNVRLAGATPHEANLQGGAKIPTRTLIVAVGNAPPPVLDALAVGKDRGRIVVDDCMRVPDAPGVWALGDNAIVPNRAAKDGSPSPPTAQYALRQGKRLAKNIAATIRGGQPAPFAFGGLGLLCLVGHGAGVGELPFGIRVKGRLGWFLWRSVYWSKLPTLGRKIQIGAGWLLDPLVPIDTARVNLGRTQTVSEEHHEAGEYIFRQGEPGDSFYLVARGAVEIVREHSSGQHEILARLGEGEYFGETALLTKRPRNASARCSVPTDLISLGRDDFSTLAGTWLQFAESLRATSDQRVESAPLTSFFSRLNVPSDGTPVMATTVGGTMSQVTPAARLVRRDAEGEIALDRDLISIGRSADNNIVIPDQRVSRRHALIQREGEVYWLEDLGGANGTLVNGQRVTERVRLQQADSIAIGPTQYHFMAAPVHPPAPPQPVTFTPPPPVYVAPPPPSPVQQPAAFAPAQPPAVEQESLTSLIRGLDARLPTEGNQQAEPPPQSGPVTRMIRALDAPPAPPDRVLLQATEGPANGHGFEVRQAGGILGRASENAVSIPDEQLSRRHAQIQFGDGAFWISDLGSRNGTFVNETRIVGPQQLRSGDQITVGNTRLLVTLDGR</sequence>
<protein>
    <recommendedName>
        <fullName evidence="2">NADH:ubiquinone reductase (non-electrogenic)</fullName>
        <ecNumber evidence="2">1.6.5.9</ecNumber>
    </recommendedName>
</protein>
<dbReference type="InterPro" id="IPR008984">
    <property type="entry name" value="SMAD_FHA_dom_sf"/>
</dbReference>
<dbReference type="PROSITE" id="PS50006">
    <property type="entry name" value="FHA_DOMAIN"/>
    <property type="match status" value="2"/>
</dbReference>
<keyword evidence="4" id="KW-0274">FAD</keyword>
<organism evidence="11">
    <name type="scientific">uncultured Thermomicrobiales bacterium</name>
    <dbReference type="NCBI Taxonomy" id="1645740"/>
    <lineage>
        <taxon>Bacteria</taxon>
        <taxon>Pseudomonadati</taxon>
        <taxon>Thermomicrobiota</taxon>
        <taxon>Thermomicrobia</taxon>
        <taxon>Thermomicrobiales</taxon>
        <taxon>environmental samples</taxon>
    </lineage>
</organism>
<evidence type="ECO:0000256" key="8">
    <source>
        <dbReference type="SAM" id="MobiDB-lite"/>
    </source>
</evidence>
<dbReference type="AlphaFoldDB" id="A0A6J4VTC8"/>
<dbReference type="Gene3D" id="3.50.50.100">
    <property type="match status" value="1"/>
</dbReference>
<keyword evidence="6" id="KW-0520">NAD</keyword>
<evidence type="ECO:0000256" key="1">
    <source>
        <dbReference type="ARBA" id="ARBA00005272"/>
    </source>
</evidence>
<feature type="region of interest" description="Disordered" evidence="8">
    <location>
        <begin position="690"/>
        <end position="712"/>
    </location>
</feature>
<dbReference type="CDD" id="cd00038">
    <property type="entry name" value="CAP_ED"/>
    <property type="match status" value="1"/>
</dbReference>
<keyword evidence="5 11" id="KW-0560">Oxidoreductase</keyword>
<dbReference type="GO" id="GO:0050136">
    <property type="term" value="F:NADH dehydrogenase (quinone) (non-electrogenic) activity"/>
    <property type="evidence" value="ECO:0007669"/>
    <property type="project" value="UniProtKB-EC"/>
</dbReference>
<keyword evidence="3" id="KW-0285">Flavoprotein</keyword>
<dbReference type="Pfam" id="PF07992">
    <property type="entry name" value="Pyr_redox_2"/>
    <property type="match status" value="1"/>
</dbReference>
<name>A0A6J4VTC8_9BACT</name>
<dbReference type="InterPro" id="IPR000595">
    <property type="entry name" value="cNMP-bd_dom"/>
</dbReference>
<dbReference type="PANTHER" id="PTHR43706">
    <property type="entry name" value="NADH DEHYDROGENASE"/>
    <property type="match status" value="1"/>
</dbReference>
<evidence type="ECO:0000256" key="3">
    <source>
        <dbReference type="ARBA" id="ARBA00022630"/>
    </source>
</evidence>
<dbReference type="Gene3D" id="2.60.200.20">
    <property type="match status" value="2"/>
</dbReference>
<dbReference type="SUPFAM" id="SSF51905">
    <property type="entry name" value="FAD/NAD(P)-binding domain"/>
    <property type="match status" value="2"/>
</dbReference>
<comment type="similarity">
    <text evidence="1">Belongs to the NADH dehydrogenase family.</text>
</comment>
<evidence type="ECO:0000256" key="5">
    <source>
        <dbReference type="ARBA" id="ARBA00023002"/>
    </source>
</evidence>
<dbReference type="InterPro" id="IPR023753">
    <property type="entry name" value="FAD/NAD-binding_dom"/>
</dbReference>
<dbReference type="Pfam" id="PF00498">
    <property type="entry name" value="FHA"/>
    <property type="match status" value="2"/>
</dbReference>
<dbReference type="PROSITE" id="PS50042">
    <property type="entry name" value="CNMP_BINDING_3"/>
    <property type="match status" value="1"/>
</dbReference>
<gene>
    <name evidence="11" type="ORF">AVDCRST_MAG18-4084</name>
</gene>
<evidence type="ECO:0000256" key="7">
    <source>
        <dbReference type="ARBA" id="ARBA00047599"/>
    </source>
</evidence>
<feature type="domain" description="FHA" evidence="9">
    <location>
        <begin position="779"/>
        <end position="828"/>
    </location>
</feature>
<evidence type="ECO:0000313" key="11">
    <source>
        <dbReference type="EMBL" id="CAA9587228.1"/>
    </source>
</evidence>
<dbReference type="InterPro" id="IPR045024">
    <property type="entry name" value="NDH-2"/>
</dbReference>
<dbReference type="SMART" id="SM00100">
    <property type="entry name" value="cNMP"/>
    <property type="match status" value="1"/>
</dbReference>
<comment type="catalytic activity">
    <reaction evidence="7">
        <text>a quinone + NADH + H(+) = a quinol + NAD(+)</text>
        <dbReference type="Rhea" id="RHEA:46160"/>
        <dbReference type="ChEBI" id="CHEBI:15378"/>
        <dbReference type="ChEBI" id="CHEBI:24646"/>
        <dbReference type="ChEBI" id="CHEBI:57540"/>
        <dbReference type="ChEBI" id="CHEBI:57945"/>
        <dbReference type="ChEBI" id="CHEBI:132124"/>
        <dbReference type="EC" id="1.6.5.9"/>
    </reaction>
</comment>
<evidence type="ECO:0000256" key="2">
    <source>
        <dbReference type="ARBA" id="ARBA00012637"/>
    </source>
</evidence>
<evidence type="ECO:0000256" key="6">
    <source>
        <dbReference type="ARBA" id="ARBA00023027"/>
    </source>
</evidence>
<dbReference type="InterPro" id="IPR036188">
    <property type="entry name" value="FAD/NAD-bd_sf"/>
</dbReference>
<dbReference type="EMBL" id="CADCWN010000322">
    <property type="protein sequence ID" value="CAA9587228.1"/>
    <property type="molecule type" value="Genomic_DNA"/>
</dbReference>
<dbReference type="SMART" id="SM00240">
    <property type="entry name" value="FHA"/>
    <property type="match status" value="2"/>
</dbReference>
<reference evidence="11" key="1">
    <citation type="submission" date="2020-02" db="EMBL/GenBank/DDBJ databases">
        <authorList>
            <person name="Meier V. D."/>
        </authorList>
    </citation>
    <scope>NUCLEOTIDE SEQUENCE</scope>
    <source>
        <strain evidence="11">AVDCRST_MAG18</strain>
    </source>
</reference>
<dbReference type="SUPFAM" id="SSF51206">
    <property type="entry name" value="cAMP-binding domain-like"/>
    <property type="match status" value="1"/>
</dbReference>
<dbReference type="PANTHER" id="PTHR43706:SF47">
    <property type="entry name" value="EXTERNAL NADH-UBIQUINONE OXIDOREDUCTASE 1, MITOCHONDRIAL-RELATED"/>
    <property type="match status" value="1"/>
</dbReference>
<proteinExistence type="inferred from homology"/>
<dbReference type="InterPro" id="IPR000253">
    <property type="entry name" value="FHA_dom"/>
</dbReference>
<evidence type="ECO:0000256" key="4">
    <source>
        <dbReference type="ARBA" id="ARBA00022827"/>
    </source>
</evidence>
<evidence type="ECO:0000259" key="9">
    <source>
        <dbReference type="PROSITE" id="PS50006"/>
    </source>
</evidence>